<evidence type="ECO:0000256" key="6">
    <source>
        <dbReference type="SAM" id="SignalP"/>
    </source>
</evidence>
<dbReference type="PANTHER" id="PTHR38776:SF1">
    <property type="entry name" value="MLTA-INTERACTING PROTEIN-RELATED"/>
    <property type="match status" value="1"/>
</dbReference>
<gene>
    <name evidence="7" type="ORF">SAMN05216548_112113</name>
</gene>
<evidence type="ECO:0000256" key="3">
    <source>
        <dbReference type="ARBA" id="ARBA00022729"/>
    </source>
</evidence>
<keyword evidence="5" id="KW-0998">Cell outer membrane</keyword>
<protein>
    <submittedName>
        <fullName evidence="7">Outer membrane insertion C-terminal signal</fullName>
    </submittedName>
</protein>
<dbReference type="GO" id="GO:0009279">
    <property type="term" value="C:cell outer membrane"/>
    <property type="evidence" value="ECO:0007669"/>
    <property type="project" value="UniProtKB-SubCell"/>
</dbReference>
<name>A0A1H9M332_9HYPH</name>
<dbReference type="EMBL" id="FOFG01000012">
    <property type="protein sequence ID" value="SER18024.1"/>
    <property type="molecule type" value="Genomic_DNA"/>
</dbReference>
<evidence type="ECO:0000256" key="1">
    <source>
        <dbReference type="ARBA" id="ARBA00004442"/>
    </source>
</evidence>
<evidence type="ECO:0000256" key="2">
    <source>
        <dbReference type="ARBA" id="ARBA00005722"/>
    </source>
</evidence>
<dbReference type="Pfam" id="PF06629">
    <property type="entry name" value="MipA"/>
    <property type="match status" value="1"/>
</dbReference>
<accession>A0A1H9M332</accession>
<comment type="similarity">
    <text evidence="2">Belongs to the MipA/OmpV family.</text>
</comment>
<dbReference type="Proteomes" id="UP000199647">
    <property type="component" value="Unassembled WGS sequence"/>
</dbReference>
<dbReference type="Gene3D" id="2.40.170.20">
    <property type="entry name" value="TonB-dependent receptor, beta-barrel domain"/>
    <property type="match status" value="1"/>
</dbReference>
<evidence type="ECO:0000313" key="7">
    <source>
        <dbReference type="EMBL" id="SER18024.1"/>
    </source>
</evidence>
<dbReference type="SUPFAM" id="SSF56935">
    <property type="entry name" value="Porins"/>
    <property type="match status" value="1"/>
</dbReference>
<evidence type="ECO:0000313" key="8">
    <source>
        <dbReference type="Proteomes" id="UP000199647"/>
    </source>
</evidence>
<feature type="signal peptide" evidence="6">
    <location>
        <begin position="1"/>
        <end position="22"/>
    </location>
</feature>
<dbReference type="PANTHER" id="PTHR38776">
    <property type="entry name" value="MLTA-INTERACTING PROTEIN-RELATED"/>
    <property type="match status" value="1"/>
</dbReference>
<dbReference type="STRING" id="1855383.SAMN05216548_112113"/>
<reference evidence="7 8" key="1">
    <citation type="submission" date="2016-10" db="EMBL/GenBank/DDBJ databases">
        <authorList>
            <person name="de Groot N.N."/>
        </authorList>
    </citation>
    <scope>NUCLEOTIDE SEQUENCE [LARGE SCALE GENOMIC DNA]</scope>
    <source>
        <strain evidence="7 8">A52C2</strain>
    </source>
</reference>
<dbReference type="InterPro" id="IPR036942">
    <property type="entry name" value="Beta-barrel_TonB_sf"/>
</dbReference>
<proteinExistence type="inferred from homology"/>
<dbReference type="AlphaFoldDB" id="A0A1H9M332"/>
<keyword evidence="8" id="KW-1185">Reference proteome</keyword>
<evidence type="ECO:0000256" key="5">
    <source>
        <dbReference type="ARBA" id="ARBA00023237"/>
    </source>
</evidence>
<sequence length="269" mass="28586">MRKLLLPLVLLGSTALSSAVMAQSITTPAQPVDQPGTSSGVVLEVGGGGEVHPDYPGAKDYSVDPFGTVALHNFTLFGLGGGSASDQGFSVAPSFDIIDKRKSHKYDDIDGVHDVDATYELGARLAYRFGMFEPFADLRYAFGGAHGLVGEAGVNAIFAPTHRLNVTIGPQLAFATNDYMDEYYGVRGDDSRRSGLRRFNPDGGITGVGANLEARYALTEKWSLIGKVNYTRLVGDAYRSPITKAGSADQVTASLGVTYKFNLGHILGN</sequence>
<dbReference type="OrthoDB" id="5462484at2"/>
<comment type="subcellular location">
    <subcellularLocation>
        <location evidence="1">Cell outer membrane</location>
    </subcellularLocation>
</comment>
<keyword evidence="4" id="KW-0472">Membrane</keyword>
<organism evidence="7 8">
    <name type="scientific">Faunimonas pinastri</name>
    <dbReference type="NCBI Taxonomy" id="1855383"/>
    <lineage>
        <taxon>Bacteria</taxon>
        <taxon>Pseudomonadati</taxon>
        <taxon>Pseudomonadota</taxon>
        <taxon>Alphaproteobacteria</taxon>
        <taxon>Hyphomicrobiales</taxon>
        <taxon>Afifellaceae</taxon>
        <taxon>Faunimonas</taxon>
    </lineage>
</organism>
<keyword evidence="3 6" id="KW-0732">Signal</keyword>
<dbReference type="RefSeq" id="WP_143061989.1">
    <property type="nucleotide sequence ID" value="NZ_FOFG01000012.1"/>
</dbReference>
<feature type="chain" id="PRO_5011548646" evidence="6">
    <location>
        <begin position="23"/>
        <end position="269"/>
    </location>
</feature>
<evidence type="ECO:0000256" key="4">
    <source>
        <dbReference type="ARBA" id="ARBA00023136"/>
    </source>
</evidence>
<dbReference type="InterPro" id="IPR010583">
    <property type="entry name" value="MipA"/>
</dbReference>